<proteinExistence type="predicted"/>
<evidence type="ECO:0000313" key="1">
    <source>
        <dbReference type="EMBL" id="AMW88346.1"/>
    </source>
</evidence>
<accession>A0A286JZX2</accession>
<protein>
    <submittedName>
        <fullName evidence="1">Uncharacterized protein</fullName>
    </submittedName>
</protein>
<keyword evidence="1" id="KW-0614">Plasmid</keyword>
<geneLocation type="plasmid" evidence="1">
    <name>pMG2_SR198</name>
</geneLocation>
<name>A0A286JZX2_PSESF</name>
<organism evidence="1">
    <name type="scientific">Pseudomonas syringae pv. actinidiae</name>
    <dbReference type="NCBI Taxonomy" id="103796"/>
    <lineage>
        <taxon>Bacteria</taxon>
        <taxon>Pseudomonadati</taxon>
        <taxon>Pseudomonadota</taxon>
        <taxon>Gammaproteobacteria</taxon>
        <taxon>Pseudomonadales</taxon>
        <taxon>Pseudomonadaceae</taxon>
        <taxon>Pseudomonas</taxon>
        <taxon>Pseudomonas syringae</taxon>
    </lineage>
</organism>
<dbReference type="EMBL" id="KU950310">
    <property type="protein sequence ID" value="AMW88346.1"/>
    <property type="molecule type" value="Genomic_DNA"/>
</dbReference>
<sequence length="62" mass="6787">MLVCSKPTPLPCLFFQFQPKDLDTSLEAPNEKSGLVGPAVAHVTAEIFMDIRKRQGQLSTPS</sequence>
<reference evidence="1" key="1">
    <citation type="submission" date="2016-03" db="EMBL/GenBank/DDBJ databases">
        <title>The evolution of Pseudomonas syringe pv. actinidiae in New Zealand.</title>
        <authorList>
            <person name="Butler M.I."/>
            <person name="Taiaroa G."/>
            <person name="Stockwell P."/>
            <person name="Lamont I."/>
            <person name="Poulter R."/>
        </authorList>
    </citation>
    <scope>NUCLEOTIDE SEQUENCE</scope>
    <source>
        <strain evidence="1">SR198</strain>
        <plasmid evidence="1">pMG2_SR198</plasmid>
    </source>
</reference>
<dbReference type="AlphaFoldDB" id="A0A286JZX2"/>